<dbReference type="PROSITE" id="PS50020">
    <property type="entry name" value="WW_DOMAIN_2"/>
    <property type="match status" value="1"/>
</dbReference>
<dbReference type="OMA" id="HAIPTSF"/>
<dbReference type="OrthoDB" id="77166at2759"/>
<feature type="domain" description="WW" evidence="2">
    <location>
        <begin position="1"/>
        <end position="30"/>
    </location>
</feature>
<proteinExistence type="predicted"/>
<accession>A0A067C2V1</accession>
<dbReference type="CDD" id="cd00201">
    <property type="entry name" value="WW"/>
    <property type="match status" value="1"/>
</dbReference>
<dbReference type="EMBL" id="KK583235">
    <property type="protein sequence ID" value="KDO25099.1"/>
    <property type="molecule type" value="Genomic_DNA"/>
</dbReference>
<feature type="compositionally biased region" description="Acidic residues" evidence="1">
    <location>
        <begin position="57"/>
        <end position="75"/>
    </location>
</feature>
<evidence type="ECO:0000313" key="3">
    <source>
        <dbReference type="EMBL" id="KDO25099.1"/>
    </source>
</evidence>
<name>A0A067C2V1_SAPPC</name>
<feature type="region of interest" description="Disordered" evidence="1">
    <location>
        <begin position="46"/>
        <end position="75"/>
    </location>
</feature>
<reference evidence="3 4" key="1">
    <citation type="journal article" date="2013" name="PLoS Genet.">
        <title>Distinctive expansion of potential virulence genes in the genome of the oomycete fish pathogen Saprolegnia parasitica.</title>
        <authorList>
            <person name="Jiang R.H."/>
            <person name="de Bruijn I."/>
            <person name="Haas B.J."/>
            <person name="Belmonte R."/>
            <person name="Lobach L."/>
            <person name="Christie J."/>
            <person name="van den Ackerveken G."/>
            <person name="Bottin A."/>
            <person name="Bulone V."/>
            <person name="Diaz-Moreno S.M."/>
            <person name="Dumas B."/>
            <person name="Fan L."/>
            <person name="Gaulin E."/>
            <person name="Govers F."/>
            <person name="Grenville-Briggs L.J."/>
            <person name="Horner N.R."/>
            <person name="Levin J.Z."/>
            <person name="Mammella M."/>
            <person name="Meijer H.J."/>
            <person name="Morris P."/>
            <person name="Nusbaum C."/>
            <person name="Oome S."/>
            <person name="Phillips A.J."/>
            <person name="van Rooyen D."/>
            <person name="Rzeszutek E."/>
            <person name="Saraiva M."/>
            <person name="Secombes C.J."/>
            <person name="Seidl M.F."/>
            <person name="Snel B."/>
            <person name="Stassen J.H."/>
            <person name="Sykes S."/>
            <person name="Tripathy S."/>
            <person name="van den Berg H."/>
            <person name="Vega-Arreguin J.C."/>
            <person name="Wawra S."/>
            <person name="Young S.K."/>
            <person name="Zeng Q."/>
            <person name="Dieguez-Uribeondo J."/>
            <person name="Russ C."/>
            <person name="Tyler B.M."/>
            <person name="van West P."/>
        </authorList>
    </citation>
    <scope>NUCLEOTIDE SEQUENCE [LARGE SCALE GENOMIC DNA]</scope>
    <source>
        <strain evidence="3 4">CBS 223.65</strain>
    </source>
</reference>
<protein>
    <recommendedName>
        <fullName evidence="2">WW domain-containing protein</fullName>
    </recommendedName>
</protein>
<dbReference type="GeneID" id="24131424"/>
<evidence type="ECO:0000313" key="4">
    <source>
        <dbReference type="Proteomes" id="UP000030745"/>
    </source>
</evidence>
<dbReference type="AlphaFoldDB" id="A0A067C2V1"/>
<dbReference type="RefSeq" id="XP_012204172.1">
    <property type="nucleotide sequence ID" value="XM_012348782.1"/>
</dbReference>
<dbReference type="KEGG" id="spar:SPRG_09241"/>
<dbReference type="SUPFAM" id="SSF51045">
    <property type="entry name" value="WW domain"/>
    <property type="match status" value="1"/>
</dbReference>
<dbReference type="InterPro" id="IPR001202">
    <property type="entry name" value="WW_dom"/>
</dbReference>
<keyword evidence="4" id="KW-1185">Reference proteome</keyword>
<dbReference type="Gene3D" id="2.20.70.10">
    <property type="match status" value="1"/>
</dbReference>
<gene>
    <name evidence="3" type="ORF">SPRG_09241</name>
</gene>
<evidence type="ECO:0000259" key="2">
    <source>
        <dbReference type="PROSITE" id="PS50020"/>
    </source>
</evidence>
<dbReference type="VEuPathDB" id="FungiDB:SPRG_09241"/>
<evidence type="ECO:0000256" key="1">
    <source>
        <dbReference type="SAM" id="MobiDB-lite"/>
    </source>
</evidence>
<sequence>MAWEARSNQQGYTYYVNTETGVMQWAPPPSPPLATEAIEIVDDVAPFDSDSSCSEAENIEDDDDGDDDEDEDDDRCETLLNSRDLDETLGLPRLVQTSVYRALTWVVWEVWQSHRELSAYLTRATQRLLHGLSPAFLRPSRAMLVHPHAIPTSFIPASSPKSAVVSDDVASSDDMA</sequence>
<dbReference type="InterPro" id="IPR036020">
    <property type="entry name" value="WW_dom_sf"/>
</dbReference>
<dbReference type="Proteomes" id="UP000030745">
    <property type="component" value="Unassembled WGS sequence"/>
</dbReference>
<organism evidence="3 4">
    <name type="scientific">Saprolegnia parasitica (strain CBS 223.65)</name>
    <dbReference type="NCBI Taxonomy" id="695850"/>
    <lineage>
        <taxon>Eukaryota</taxon>
        <taxon>Sar</taxon>
        <taxon>Stramenopiles</taxon>
        <taxon>Oomycota</taxon>
        <taxon>Saprolegniomycetes</taxon>
        <taxon>Saprolegniales</taxon>
        <taxon>Saprolegniaceae</taxon>
        <taxon>Saprolegnia</taxon>
    </lineage>
</organism>